<proteinExistence type="predicted"/>
<accession>A0ABV2BWY2</accession>
<sequence length="411" mass="45103">MKSQDLFSPHPQLTSSDHLKNEHLKTDSLETDELKYTLALKLIRGIGNITAVRLIEYFGSAQQVFKASTEQLAECGLSGKQIQNRYNVDESKLEQLMDWANVANRQIIPITSTLYPRPLKNIHSPPILLFTIGNAELLQSLQLAVVGSRNPTSQGLCITENLCGELVNQGVTITSGMALGIDGQAHRTALINGGYTVAVTGTGLNRIYPAQHRELAYQIAHHGLLVSEKFPDETFNKGSFQQRNRIIAGLSCGTLVVEAAAKSGSLITARIALEEGRDVFAVPGSIYNPLAKGCHALLKQGAKLTETAEDILEEIMAHRPLAQTRLQPALSVLTEKKQSGVQLDEKYRTTEIDTSIDEQTSAFLRCIDYDITPLDTIIQRSELTVEAATNKLLMLELEGRVINTAGGYIRR</sequence>
<name>A0ABV2BWY2_9GAMM</name>
<dbReference type="Gene3D" id="3.40.50.450">
    <property type="match status" value="1"/>
</dbReference>
<dbReference type="Pfam" id="PF02481">
    <property type="entry name" value="DNA_processg_A"/>
    <property type="match status" value="1"/>
</dbReference>
<dbReference type="Pfam" id="PF17782">
    <property type="entry name" value="WHD_DprA"/>
    <property type="match status" value="1"/>
</dbReference>
<keyword evidence="2" id="KW-1185">Reference proteome</keyword>
<dbReference type="SUPFAM" id="SSF102405">
    <property type="entry name" value="MCP/YpsA-like"/>
    <property type="match status" value="1"/>
</dbReference>
<dbReference type="SUPFAM" id="SSF47781">
    <property type="entry name" value="RuvA domain 2-like"/>
    <property type="match status" value="1"/>
</dbReference>
<dbReference type="InterPro" id="IPR003488">
    <property type="entry name" value="DprA"/>
</dbReference>
<dbReference type="Gene3D" id="1.10.10.10">
    <property type="entry name" value="Winged helix-like DNA-binding domain superfamily/Winged helix DNA-binding domain"/>
    <property type="match status" value="1"/>
</dbReference>
<evidence type="ECO:0000313" key="1">
    <source>
        <dbReference type="EMBL" id="MET1256452.1"/>
    </source>
</evidence>
<protein>
    <submittedName>
        <fullName evidence="1">DNA-processing protein DprA</fullName>
    </submittedName>
</protein>
<dbReference type="InterPro" id="IPR057666">
    <property type="entry name" value="DrpA_SLOG"/>
</dbReference>
<comment type="caution">
    <text evidence="1">The sequence shown here is derived from an EMBL/GenBank/DDBJ whole genome shotgun (WGS) entry which is preliminary data.</text>
</comment>
<dbReference type="NCBIfam" id="TIGR00732">
    <property type="entry name" value="dprA"/>
    <property type="match status" value="1"/>
</dbReference>
<dbReference type="Proteomes" id="UP001548189">
    <property type="component" value="Unassembled WGS sequence"/>
</dbReference>
<dbReference type="InterPro" id="IPR036388">
    <property type="entry name" value="WH-like_DNA-bd_sf"/>
</dbReference>
<dbReference type="PANTHER" id="PTHR43022:SF1">
    <property type="entry name" value="PROTEIN SMF"/>
    <property type="match status" value="1"/>
</dbReference>
<dbReference type="InterPro" id="IPR010994">
    <property type="entry name" value="RuvA_2-like"/>
</dbReference>
<dbReference type="PANTHER" id="PTHR43022">
    <property type="entry name" value="PROTEIN SMF"/>
    <property type="match status" value="1"/>
</dbReference>
<dbReference type="EMBL" id="JBEVCJ010000022">
    <property type="protein sequence ID" value="MET1256452.1"/>
    <property type="molecule type" value="Genomic_DNA"/>
</dbReference>
<organism evidence="1 2">
    <name type="scientific">Aliikangiella maris</name>
    <dbReference type="NCBI Taxonomy" id="3162458"/>
    <lineage>
        <taxon>Bacteria</taxon>
        <taxon>Pseudomonadati</taxon>
        <taxon>Pseudomonadota</taxon>
        <taxon>Gammaproteobacteria</taxon>
        <taxon>Oceanospirillales</taxon>
        <taxon>Pleioneaceae</taxon>
        <taxon>Aliikangiella</taxon>
    </lineage>
</organism>
<reference evidence="1 2" key="1">
    <citation type="submission" date="2024-06" db="EMBL/GenBank/DDBJ databases">
        <authorList>
            <person name="Li F."/>
        </authorList>
    </citation>
    <scope>NUCLEOTIDE SEQUENCE [LARGE SCALE GENOMIC DNA]</scope>
    <source>
        <strain evidence="1 2">GXAS 311</strain>
    </source>
</reference>
<evidence type="ECO:0000313" key="2">
    <source>
        <dbReference type="Proteomes" id="UP001548189"/>
    </source>
</evidence>
<gene>
    <name evidence="1" type="primary">dprA</name>
    <name evidence="1" type="ORF">ABVT43_15030</name>
</gene>
<dbReference type="InterPro" id="IPR041614">
    <property type="entry name" value="DprA_WH"/>
</dbReference>